<name>A0AAW1TE34_9CHLO</name>
<gene>
    <name evidence="1" type="ORF">WJX84_005456</name>
</gene>
<sequence length="165" mass="17402">MALRPGKAGLSLSGYGRQASNQSCHASVTAASTASSEKIRYLFDGGCKVCQTFKSTLQAQEGNKDRIDYVDIADDSYDPKEHNNVSYDEAMSTIHAISTDGSTIKGPDAVKELFGAAGSATAFFGEAAKLPGFDMLFGKAYDVVSHNRFGLSDAATKAKKTVGAE</sequence>
<proteinExistence type="predicted"/>
<dbReference type="Proteomes" id="UP001485043">
    <property type="component" value="Unassembled WGS sequence"/>
</dbReference>
<evidence type="ECO:0000313" key="1">
    <source>
        <dbReference type="EMBL" id="KAK9867217.1"/>
    </source>
</evidence>
<evidence type="ECO:0000313" key="2">
    <source>
        <dbReference type="Proteomes" id="UP001485043"/>
    </source>
</evidence>
<dbReference type="GO" id="GO:0015035">
    <property type="term" value="F:protein-disulfide reductase activity"/>
    <property type="evidence" value="ECO:0007669"/>
    <property type="project" value="InterPro"/>
</dbReference>
<dbReference type="InterPro" id="IPR007263">
    <property type="entry name" value="DCC1-like"/>
</dbReference>
<comment type="caution">
    <text evidence="1">The sequence shown here is derived from an EMBL/GenBank/DDBJ whole genome shotgun (WGS) entry which is preliminary data.</text>
</comment>
<keyword evidence="2" id="KW-1185">Reference proteome</keyword>
<reference evidence="1 2" key="1">
    <citation type="journal article" date="2024" name="Nat. Commun.">
        <title>Phylogenomics reveals the evolutionary origins of lichenization in chlorophyte algae.</title>
        <authorList>
            <person name="Puginier C."/>
            <person name="Libourel C."/>
            <person name="Otte J."/>
            <person name="Skaloud P."/>
            <person name="Haon M."/>
            <person name="Grisel S."/>
            <person name="Petersen M."/>
            <person name="Berrin J.G."/>
            <person name="Delaux P.M."/>
            <person name="Dal Grande F."/>
            <person name="Keller J."/>
        </authorList>
    </citation>
    <scope>NUCLEOTIDE SEQUENCE [LARGE SCALE GENOMIC DNA]</scope>
    <source>
        <strain evidence="1 2">SAG 2523</strain>
    </source>
</reference>
<dbReference type="PANTHER" id="PTHR34290:SF2">
    <property type="entry name" value="OS04G0668800 PROTEIN"/>
    <property type="match status" value="1"/>
</dbReference>
<protein>
    <submittedName>
        <fullName evidence="1">Uncharacterized protein</fullName>
    </submittedName>
</protein>
<dbReference type="InterPro" id="IPR044691">
    <property type="entry name" value="DCC1_Trx"/>
</dbReference>
<dbReference type="Pfam" id="PF04134">
    <property type="entry name" value="DCC1-like"/>
    <property type="match status" value="1"/>
</dbReference>
<dbReference type="PANTHER" id="PTHR34290">
    <property type="entry name" value="SI:CH73-390P7.2"/>
    <property type="match status" value="1"/>
</dbReference>
<dbReference type="AlphaFoldDB" id="A0AAW1TE34"/>
<dbReference type="EMBL" id="JALJOV010000101">
    <property type="protein sequence ID" value="KAK9867217.1"/>
    <property type="molecule type" value="Genomic_DNA"/>
</dbReference>
<accession>A0AAW1TE34</accession>
<organism evidence="1 2">
    <name type="scientific">Apatococcus fuscideae</name>
    <dbReference type="NCBI Taxonomy" id="2026836"/>
    <lineage>
        <taxon>Eukaryota</taxon>
        <taxon>Viridiplantae</taxon>
        <taxon>Chlorophyta</taxon>
        <taxon>core chlorophytes</taxon>
        <taxon>Trebouxiophyceae</taxon>
        <taxon>Chlorellales</taxon>
        <taxon>Chlorellaceae</taxon>
        <taxon>Apatococcus</taxon>
    </lineage>
</organism>